<dbReference type="RefSeq" id="WP_203413658.1">
    <property type="nucleotide sequence ID" value="NZ_CP060244.1"/>
</dbReference>
<name>A0A7H1NUP4_9PROT</name>
<reference evidence="1 2" key="1">
    <citation type="submission" date="2020-08" db="EMBL/GenBank/DDBJ databases">
        <title>Complete genome sequence of Entomobacter blattae G55GP.</title>
        <authorList>
            <person name="Poehlein A."/>
            <person name="Guzman J."/>
            <person name="Daniel R."/>
            <person name="Vilcinskas A."/>
        </authorList>
    </citation>
    <scope>NUCLEOTIDE SEQUENCE [LARGE SCALE GENOMIC DNA]</scope>
    <source>
        <strain evidence="1 2">G55GP</strain>
    </source>
</reference>
<dbReference type="AlphaFoldDB" id="A0A7H1NUP4"/>
<evidence type="ECO:0000313" key="1">
    <source>
        <dbReference type="EMBL" id="QNT79504.1"/>
    </source>
</evidence>
<dbReference type="Gene3D" id="3.40.1530.20">
    <property type="entry name" value="Protein of unknown function (DUF1491)"/>
    <property type="match status" value="1"/>
</dbReference>
<dbReference type="InterPro" id="IPR009964">
    <property type="entry name" value="DUF1491"/>
</dbReference>
<gene>
    <name evidence="1" type="ORF">JGUZn3_23030</name>
</gene>
<dbReference type="KEGG" id="ebla:JGUZn3_23030"/>
<organism evidence="1 2">
    <name type="scientific">Entomobacter blattae</name>
    <dbReference type="NCBI Taxonomy" id="2762277"/>
    <lineage>
        <taxon>Bacteria</taxon>
        <taxon>Pseudomonadati</taxon>
        <taxon>Pseudomonadota</taxon>
        <taxon>Alphaproteobacteria</taxon>
        <taxon>Acetobacterales</taxon>
        <taxon>Acetobacteraceae</taxon>
        <taxon>Entomobacter</taxon>
    </lineage>
</organism>
<sequence length="110" mass="12624">MPKLKTHILAQAIIRQAELANAWPMLITKGDDDAGSILVLLYNSQQLYRILGQTRNTEGEQAWFYISGPEPLAEEDTKFFIEKQRKRDPDLWVIECKSDSFSPPFEANIL</sequence>
<dbReference type="EMBL" id="CP060244">
    <property type="protein sequence ID" value="QNT79504.1"/>
    <property type="molecule type" value="Genomic_DNA"/>
</dbReference>
<keyword evidence="2" id="KW-1185">Reference proteome</keyword>
<protein>
    <recommendedName>
        <fullName evidence="3">DUF1491 domain-containing protein</fullName>
    </recommendedName>
</protein>
<proteinExistence type="predicted"/>
<dbReference type="Pfam" id="PF07372">
    <property type="entry name" value="DUF1491"/>
    <property type="match status" value="1"/>
</dbReference>
<dbReference type="Proteomes" id="UP000516349">
    <property type="component" value="Chromosome"/>
</dbReference>
<evidence type="ECO:0008006" key="3">
    <source>
        <dbReference type="Google" id="ProtNLM"/>
    </source>
</evidence>
<accession>A0A7H1NUP4</accession>
<evidence type="ECO:0000313" key="2">
    <source>
        <dbReference type="Proteomes" id="UP000516349"/>
    </source>
</evidence>